<keyword evidence="6" id="KW-0021">Allosteric enzyme</keyword>
<dbReference type="NCBIfam" id="TIGR02093">
    <property type="entry name" value="P_ylase"/>
    <property type="match status" value="1"/>
</dbReference>
<proteinExistence type="inferred from homology"/>
<evidence type="ECO:0000256" key="7">
    <source>
        <dbReference type="ARBA" id="ARBA00022676"/>
    </source>
</evidence>
<feature type="region of interest" description="Disordered" evidence="12">
    <location>
        <begin position="1362"/>
        <end position="1401"/>
    </location>
</feature>
<feature type="compositionally biased region" description="Polar residues" evidence="12">
    <location>
        <begin position="1845"/>
        <end position="1860"/>
    </location>
</feature>
<sequence length="2167" mass="236661">MTSTIDTNQIGQPKRQRRHARTLTGYVPEKDATGKEIWPRGDEKTWKENVRGIDAAFLDVPSICKSVVNHVQTSLARQAYNLDNVGAYQAIALSARDDLLVNWNDTQTHYTRSAPKRAYYLSLEFLMGRALDNALLNLGLKDQFNESTNKLGFNLEDLIGNASTELPVWGYGLRYKYGIFQQLIASDGSQLEAPDPWLTHTNPWELPRPDVAIEVRFYGHAERIGNNKAVWSGGQEVLAVAYDVMIPGYHTRTTNNLRLWESKPKRGFDLNSFNAGDYGRAVESSNTAENITAVLYPNDNTMVGKELRLKQQYFWTAASLSDMIRRFKNLGKPIEDFADYVAIQLNDTHPTLAIPELMRILVDEEEVAWDKAWEIVTNTFFFTNHTVLPEALEKWPVPLVTHLLPRHMQIIFDINLIFLQQVEKKFPGDRDRLERMSLIQEGFPQNVRMANLACIGSRKVNGVAELHSELVKTTILKDFVDFYGVGKFSNVTNGITPRRWLDQCNPSLSNLITETLKLKKEVWLKDLFKLEGLLQHVDDPTFQKKWAVVKQSNKERLANHVENTLGIKVNTKAMFDVQIKRLHEYKASSNFESPWRRTRKKLRYLALKSMTPEERKTANPRVVFFAGKAAPGYYIAKLTIRLIVNVARVINADPETSPYLEMFFLPDYSVSLAEVLIPASDLSQHISTAGTEASGTSNMKFCLNGGLLLGTVDGANIEIAEEVGEENVFFFGHLTPAVEDLRYQHTYHPVPIEQKCPALATVLNEISAGRFGDGGVYEPLLNTIRQGDYYLLTEDFDSYVEAQKMVDKAYQDRTGWIKKSIRTTAKASMGKFSSDRAIMNYAEEYWNIEPTKIPRDDTAMATFLTKVFSRGKDKDKSKVKDAPKESTSSTTKQSKRTSRASVQSLLEGKFEAVSPSISPSVQKFEEKEKTIGKDKEKEKEKSALFRPKSRTTGSGVVRKSEDVPQLKLDLNLPSVKGDSHKRDLSVVYESATVLDDAALGEKRLSSAEALKLMRACSSVLGSRGLETLGVMHPHWHSASPATQRKIISLFLSSLDSPSPSSASAASPTSAASAFKSELEYARSPHDVAAVFRWALRHLKLDEDAFGKDGSPTLAWYDSFSEQEKEKSYPQTAYSELLLPVIKPSHAELLNSTLSLVSSLACHSETNSVSGSKLTMSLGQYLLTGNRVDDMEDWLSFYAHWERAGRALEHIFLASLRDEASKTGIPRRLSELVVNYPYAKHATDNQFPRPARFATRTYDALYIRITSELSSGFDAKDESRYPLRVLENAFNSDAGDGAESAETAALWEELKKLSSTTEETALDQPLSNVLSDETIRLLSLRPDGVDKGSTSITMFTTVPEHELFPWQNGSSTNGSVKGTTNGSASVSRNTSEGTKGETSPLSTDWNVFTSAGFGEISAGEALAATLMDNDLEKTDPPSLVPRRSLRKSRSPGRSDRTVRQRPVATSSKPRRYKTTLVSHVKLDESFIDFWSDALLDTVAYAWPAFVVCQLKSDVVRTFGDKKVTWLVIEQKLIAPPPPAEPASPVRRAGSPRPSVRSENESRAGIIGRAVASGAPATVTSSEKWEIKTNKGAKVGEMGEVITEEGVASPSQVALPKVVPEKANGSSMEAIDKPSIVADTAAADALGTGAVAATAAVVENATSGANLPVVEEQTSVQTEEVKEQDVAAPIKDTESDSSQVAPVLEDKVVTVDTQPLPADLRAAEPATNMPKVADSAPQEVVSASIVDSIAPSEVVQSTKAVPEEVSKQVEPASTEPLEADALTLPSAPEAAEVPSASAESHVAETEGAAAGVHPGAGESRFVEHIETPPDDKTTDPLEEFQVENKQETLSSVAESSEPTVPQSVEVEAAPTAERAEMAEVIEVAVPVSEVPSVVKEHSAVATEKAETKPEPQLAEASPASPPEESAPFVEDVIVEEPAVAKVPAVEKPATEVLVAEEPVVEESGPEEAIIEGSDAPATDLVDDEAVALAEAEASTPVVEPTAPIVEQPASPAVEDTVVPEEEPSAADETAAPEEPTISVTEETDPEVSTSATEKKAGEIETPIIGVVPSDEVPVEESAVSVEADFGGKEEILDDSVAIPEEPTSVPLSNGVEGPVAENVVDLPIEESDFAQSIVTEKSDVIPEPETGDSTYKVSDVPLASVDESSAEIP</sequence>
<dbReference type="FunFam" id="3.40.50.2000:FF:000153">
    <property type="entry name" value="Alpha-1,4 glucan phosphorylase"/>
    <property type="match status" value="1"/>
</dbReference>
<dbReference type="Pfam" id="PF00343">
    <property type="entry name" value="Phosphorylase"/>
    <property type="match status" value="1"/>
</dbReference>
<evidence type="ECO:0000256" key="8">
    <source>
        <dbReference type="ARBA" id="ARBA00022679"/>
    </source>
</evidence>
<evidence type="ECO:0000313" key="14">
    <source>
        <dbReference type="EMBL" id="THH06305.1"/>
    </source>
</evidence>
<name>A0A4S4L4N0_9AGAM</name>
<organism evidence="14 15">
    <name type="scientific">Phellinidium pouzarii</name>
    <dbReference type="NCBI Taxonomy" id="167371"/>
    <lineage>
        <taxon>Eukaryota</taxon>
        <taxon>Fungi</taxon>
        <taxon>Dikarya</taxon>
        <taxon>Basidiomycota</taxon>
        <taxon>Agaricomycotina</taxon>
        <taxon>Agaricomycetes</taxon>
        <taxon>Hymenochaetales</taxon>
        <taxon>Hymenochaetaceae</taxon>
        <taxon>Phellinidium</taxon>
    </lineage>
</organism>
<dbReference type="EC" id="2.4.1.1" evidence="11"/>
<feature type="compositionally biased region" description="Low complexity" evidence="12">
    <location>
        <begin position="2024"/>
        <end position="2033"/>
    </location>
</feature>
<dbReference type="Pfam" id="PF08101">
    <property type="entry name" value="Msb1-Mug8_dom"/>
    <property type="match status" value="1"/>
</dbReference>
<feature type="region of interest" description="Disordered" evidence="12">
    <location>
        <begin position="1660"/>
        <end position="1704"/>
    </location>
</feature>
<dbReference type="OrthoDB" id="9215500at2759"/>
<dbReference type="Gene3D" id="3.40.50.2000">
    <property type="entry name" value="Glycogen Phosphorylase B"/>
    <property type="match status" value="3"/>
</dbReference>
<dbReference type="GO" id="GO:0030170">
    <property type="term" value="F:pyridoxal phosphate binding"/>
    <property type="evidence" value="ECO:0007669"/>
    <property type="project" value="InterPro"/>
</dbReference>
<feature type="compositionally biased region" description="Basic and acidic residues" evidence="12">
    <location>
        <begin position="1818"/>
        <end position="1833"/>
    </location>
</feature>
<evidence type="ECO:0000259" key="13">
    <source>
        <dbReference type="Pfam" id="PF08101"/>
    </source>
</evidence>
<dbReference type="InterPro" id="IPR035090">
    <property type="entry name" value="Pyridoxal_P_attach_site"/>
</dbReference>
<feature type="region of interest" description="Disordered" evidence="12">
    <location>
        <begin position="1751"/>
        <end position="1869"/>
    </location>
</feature>
<evidence type="ECO:0000256" key="12">
    <source>
        <dbReference type="SAM" id="MobiDB-lite"/>
    </source>
</evidence>
<feature type="compositionally biased region" description="Low complexity" evidence="12">
    <location>
        <begin position="1908"/>
        <end position="1924"/>
    </location>
</feature>
<feature type="compositionally biased region" description="Acidic residues" evidence="12">
    <location>
        <begin position="1956"/>
        <end position="1967"/>
    </location>
</feature>
<dbReference type="InterPro" id="IPR011833">
    <property type="entry name" value="Glycg_phsphrylas"/>
</dbReference>
<dbReference type="InterPro" id="IPR012965">
    <property type="entry name" value="Msb1/Mug8_dom"/>
</dbReference>
<dbReference type="GO" id="GO:0008184">
    <property type="term" value="F:glycogen phosphorylase activity"/>
    <property type="evidence" value="ECO:0007669"/>
    <property type="project" value="InterPro"/>
</dbReference>
<evidence type="ECO:0000256" key="9">
    <source>
        <dbReference type="ARBA" id="ARBA00022898"/>
    </source>
</evidence>
<evidence type="ECO:0000313" key="15">
    <source>
        <dbReference type="Proteomes" id="UP000308199"/>
    </source>
</evidence>
<dbReference type="CDD" id="cd04300">
    <property type="entry name" value="GT35_Glycogen_Phosphorylase"/>
    <property type="match status" value="1"/>
</dbReference>
<comment type="catalytic activity">
    <reaction evidence="1 11">
        <text>[(1-&gt;4)-alpha-D-glucosyl](n) + phosphate = [(1-&gt;4)-alpha-D-glucosyl](n-1) + alpha-D-glucose 1-phosphate</text>
        <dbReference type="Rhea" id="RHEA:41732"/>
        <dbReference type="Rhea" id="RHEA-COMP:9584"/>
        <dbReference type="Rhea" id="RHEA-COMP:9586"/>
        <dbReference type="ChEBI" id="CHEBI:15444"/>
        <dbReference type="ChEBI" id="CHEBI:43474"/>
        <dbReference type="ChEBI" id="CHEBI:58601"/>
        <dbReference type="EC" id="2.4.1.1"/>
    </reaction>
</comment>
<keyword evidence="7 11" id="KW-0328">Glycosyltransferase</keyword>
<dbReference type="GO" id="GO:0005737">
    <property type="term" value="C:cytoplasm"/>
    <property type="evidence" value="ECO:0007669"/>
    <property type="project" value="UniProtKB-SubCell"/>
</dbReference>
<feature type="region of interest" description="Disordered" evidence="12">
    <location>
        <begin position="917"/>
        <end position="960"/>
    </location>
</feature>
<comment type="function">
    <text evidence="11">Allosteric enzyme that catalyzes the rate-limiting step in glycogen catabolism, the phosphorolytic cleavage of glycogen to produce glucose-1-phosphate, and plays a central role in maintaining cellular and organismal glucose homeostasis.</text>
</comment>
<protein>
    <recommendedName>
        <fullName evidence="11">Alpha-1,4 glucan phosphorylase</fullName>
        <ecNumber evidence="11">2.4.1.1</ecNumber>
    </recommendedName>
</protein>
<feature type="compositionally biased region" description="Low complexity" evidence="12">
    <location>
        <begin position="1783"/>
        <end position="1798"/>
    </location>
</feature>
<feature type="region of interest" description="Disordered" evidence="12">
    <location>
        <begin position="874"/>
        <end position="901"/>
    </location>
</feature>
<evidence type="ECO:0000256" key="5">
    <source>
        <dbReference type="ARBA" id="ARBA00022490"/>
    </source>
</evidence>
<evidence type="ECO:0000256" key="4">
    <source>
        <dbReference type="ARBA" id="ARBA00006047"/>
    </source>
</evidence>
<feature type="region of interest" description="Disordered" evidence="12">
    <location>
        <begin position="1430"/>
        <end position="1469"/>
    </location>
</feature>
<keyword evidence="5" id="KW-0963">Cytoplasm</keyword>
<dbReference type="SUPFAM" id="SSF53756">
    <property type="entry name" value="UDP-Glycosyltransferase/glycogen phosphorylase"/>
    <property type="match status" value="1"/>
</dbReference>
<dbReference type="InterPro" id="IPR000811">
    <property type="entry name" value="Glyco_trans_35"/>
</dbReference>
<comment type="cofactor">
    <cofactor evidence="2 11">
        <name>pyridoxal 5'-phosphate</name>
        <dbReference type="ChEBI" id="CHEBI:597326"/>
    </cofactor>
</comment>
<reference evidence="14 15" key="1">
    <citation type="submission" date="2019-02" db="EMBL/GenBank/DDBJ databases">
        <title>Genome sequencing of the rare red list fungi Phellinidium pouzarii.</title>
        <authorList>
            <person name="Buettner E."/>
            <person name="Kellner H."/>
        </authorList>
    </citation>
    <scope>NUCLEOTIDE SEQUENCE [LARGE SCALE GENOMIC DNA]</scope>
    <source>
        <strain evidence="14 15">DSM 108285</strain>
    </source>
</reference>
<feature type="region of interest" description="Disordered" evidence="12">
    <location>
        <begin position="2133"/>
        <end position="2167"/>
    </location>
</feature>
<evidence type="ECO:0000256" key="6">
    <source>
        <dbReference type="ARBA" id="ARBA00022533"/>
    </source>
</evidence>
<dbReference type="GO" id="GO:0005980">
    <property type="term" value="P:glycogen catabolic process"/>
    <property type="evidence" value="ECO:0007669"/>
    <property type="project" value="TreeGrafter"/>
</dbReference>
<gene>
    <name evidence="14" type="ORF">EW145_g4180</name>
</gene>
<feature type="compositionally biased region" description="Basic and acidic residues" evidence="12">
    <location>
        <begin position="874"/>
        <end position="884"/>
    </location>
</feature>
<feature type="region of interest" description="Disordered" evidence="12">
    <location>
        <begin position="1951"/>
        <end position="1975"/>
    </location>
</feature>
<keyword evidence="10 11" id="KW-0119">Carbohydrate metabolism</keyword>
<comment type="similarity">
    <text evidence="4 11">Belongs to the glycogen phosphorylase family.</text>
</comment>
<dbReference type="Proteomes" id="UP000308199">
    <property type="component" value="Unassembled WGS sequence"/>
</dbReference>
<feature type="compositionally biased region" description="Low complexity" evidence="12">
    <location>
        <begin position="1667"/>
        <end position="1676"/>
    </location>
</feature>
<evidence type="ECO:0000256" key="3">
    <source>
        <dbReference type="ARBA" id="ARBA00004496"/>
    </source>
</evidence>
<keyword evidence="15" id="KW-1185">Reference proteome</keyword>
<feature type="region of interest" description="Disordered" evidence="12">
    <location>
        <begin position="1535"/>
        <end position="1560"/>
    </location>
</feature>
<feature type="region of interest" description="Disordered" evidence="12">
    <location>
        <begin position="1989"/>
        <end position="2085"/>
    </location>
</feature>
<dbReference type="EMBL" id="SGPK01000203">
    <property type="protein sequence ID" value="THH06305.1"/>
    <property type="molecule type" value="Genomic_DNA"/>
</dbReference>
<evidence type="ECO:0000256" key="2">
    <source>
        <dbReference type="ARBA" id="ARBA00001933"/>
    </source>
</evidence>
<feature type="compositionally biased region" description="Polar residues" evidence="12">
    <location>
        <begin position="1366"/>
        <end position="1401"/>
    </location>
</feature>
<evidence type="ECO:0000256" key="10">
    <source>
        <dbReference type="ARBA" id="ARBA00023277"/>
    </source>
</evidence>
<dbReference type="InterPro" id="IPR008936">
    <property type="entry name" value="Rho_GTPase_activation_prot"/>
</dbReference>
<keyword evidence="9 11" id="KW-0663">Pyridoxal phosphate</keyword>
<evidence type="ECO:0000256" key="11">
    <source>
        <dbReference type="RuleBase" id="RU000587"/>
    </source>
</evidence>
<feature type="region of interest" description="Disordered" evidence="12">
    <location>
        <begin position="1893"/>
        <end position="1924"/>
    </location>
</feature>
<evidence type="ECO:0000256" key="1">
    <source>
        <dbReference type="ARBA" id="ARBA00001275"/>
    </source>
</evidence>
<keyword evidence="8 11" id="KW-0808">Transferase</keyword>
<feature type="compositionally biased region" description="Low complexity" evidence="12">
    <location>
        <begin position="2064"/>
        <end position="2082"/>
    </location>
</feature>
<feature type="compositionally biased region" description="Basic and acidic residues" evidence="12">
    <location>
        <begin position="1893"/>
        <end position="1907"/>
    </location>
</feature>
<dbReference type="Gene3D" id="1.10.555.10">
    <property type="entry name" value="Rho GTPase activation protein"/>
    <property type="match status" value="1"/>
</dbReference>
<dbReference type="PROSITE" id="PS00102">
    <property type="entry name" value="PHOSPHORYLASE"/>
    <property type="match status" value="1"/>
</dbReference>
<feature type="domain" description="Meiotically up-regulated protein Msb1/Mug8" evidence="13">
    <location>
        <begin position="1009"/>
        <end position="1496"/>
    </location>
</feature>
<accession>A0A4S4L4N0</accession>
<dbReference type="PANTHER" id="PTHR11468:SF3">
    <property type="entry name" value="GLYCOGEN PHOSPHORYLASE, LIVER FORM"/>
    <property type="match status" value="1"/>
</dbReference>
<comment type="caution">
    <text evidence="14">The sequence shown here is derived from an EMBL/GenBank/DDBJ whole genome shotgun (WGS) entry which is preliminary data.</text>
</comment>
<dbReference type="PANTHER" id="PTHR11468">
    <property type="entry name" value="GLYCOGEN PHOSPHORYLASE"/>
    <property type="match status" value="1"/>
</dbReference>
<dbReference type="FunFam" id="3.40.50.2000:FF:000003">
    <property type="entry name" value="Alpha-1,4 glucan phosphorylase"/>
    <property type="match status" value="1"/>
</dbReference>
<feature type="compositionally biased region" description="Basic and acidic residues" evidence="12">
    <location>
        <begin position="923"/>
        <end position="943"/>
    </location>
</feature>
<comment type="subcellular location">
    <subcellularLocation>
        <location evidence="3">Cytoplasm</location>
    </subcellularLocation>
</comment>